<name>A0A0H3FY43_ZYMMA</name>
<keyword evidence="4 15" id="KW-0813">Transport</keyword>
<dbReference type="PANTHER" id="PTHR15184:SF82">
    <property type="entry name" value="ATP SYNTHASE SUBUNIT BETA, MITOCHONDRIAL"/>
    <property type="match status" value="1"/>
</dbReference>
<dbReference type="HAMAP" id="MF_01347">
    <property type="entry name" value="ATP_synth_beta_bact"/>
    <property type="match status" value="1"/>
</dbReference>
<keyword evidence="10 15" id="KW-0472">Membrane</keyword>
<dbReference type="InterPro" id="IPR000194">
    <property type="entry name" value="ATPase_F1/V1/A1_a/bsu_nucl-bd"/>
</dbReference>
<dbReference type="Gene3D" id="3.40.50.300">
    <property type="entry name" value="P-loop containing nucleotide triphosphate hydrolases"/>
    <property type="match status" value="1"/>
</dbReference>
<reference evidence="18 19" key="1">
    <citation type="journal article" date="2011" name="J. Bacteriol.">
        <title>Genome sequence of the ethanol-producing Zymomonas mobilis subsp. mobilis lectotype strain ATCC 10988.</title>
        <authorList>
            <person name="Pappas K.M."/>
            <person name="Kouvelis V.N."/>
            <person name="Saunders E."/>
            <person name="Brettin T.S."/>
            <person name="Bruce D."/>
            <person name="Detter C."/>
            <person name="Balakireva M."/>
            <person name="Han C.S."/>
            <person name="Savvakis G."/>
            <person name="Kyrpides N.C."/>
            <person name="Typas M.A."/>
        </authorList>
    </citation>
    <scope>NUCLEOTIDE SEQUENCE [LARGE SCALE GENOMIC DNA]</scope>
    <source>
        <strain evidence="19">ATCC 10988 / DSM 424 / CCUG 17860 / LMG 404 / NCIMB 8938 / NRRL B-806 / ZM1</strain>
    </source>
</reference>
<comment type="subunit">
    <text evidence="15">F-type ATPases have 2 components, CF(1) - the catalytic core - and CF(0) - the membrane proton channel. CF(1) has five subunits: alpha(3), beta(3), gamma(1), delta(1), epsilon(1). CF(0) has three main subunits: a(1), b(2) and c(9-12). The alpha and beta chains form an alternating ring which encloses part of the gamma chain. CF(1) is attached to CF(0) by a central stalk formed by the gamma and epsilon chains, while a peripheral stalk is formed by the delta and b chains.</text>
</comment>
<dbReference type="GO" id="GO:0046933">
    <property type="term" value="F:proton-transporting ATP synthase activity, rotational mechanism"/>
    <property type="evidence" value="ECO:0007669"/>
    <property type="project" value="UniProtKB-UniRule"/>
</dbReference>
<dbReference type="FunFam" id="2.40.10.170:FF:000005">
    <property type="entry name" value="ATP synthase subunit beta"/>
    <property type="match status" value="1"/>
</dbReference>
<feature type="domain" description="AAA+ ATPase" evidence="17">
    <location>
        <begin position="148"/>
        <end position="424"/>
    </location>
</feature>
<evidence type="ECO:0000256" key="14">
    <source>
        <dbReference type="ARBA" id="ARBA00059242"/>
    </source>
</evidence>
<gene>
    <name evidence="15" type="primary">atpD</name>
    <name evidence="18" type="ordered locus">Zmob_0801</name>
</gene>
<sequence>MATASSKKNIGRISQVIGPVVDVLFEEKLPPLLTALETKNQDATVVLEVAQHLGENVVRTISMDTTDGLVRGQEVVDTGSEIRVPVGPETLGRIMNVVGRPVDERGPIGSKQTMPIHADAPPFTEQSTDTAILTTGIKVIDLLAPYSKGGKVGLFGGAGVGKTVLIQELINNIAKGHGGFSVFAGVGERTREGNDLYHEFLEAGVIASDKDGNAISEGSKVALVYGQMNEPPGARARVALSGLTMAEYFRDQEGQDVLFFVDNIFRFTQAGAEVSALLGRIPSAVGYQPTLATDMGQLQERITSTKKGSITSVQAIYVPADDLTDPAPAASFAHLDATTVLSRAISEMGIYPAVDPLDSSSRNLEPRIVGDEHYQTARDVQEILQHYKNLQDIIAILGMDELSEDDRKVVGRARRIQRFLSQPFHVAEVFTGMPGKFVQVEDTVRSFREIIDGKYDDLPENAFYMVGSIDEAVAKAEKMAAEAA</sequence>
<evidence type="ECO:0000256" key="11">
    <source>
        <dbReference type="ARBA" id="ARBA00023196"/>
    </source>
</evidence>
<dbReference type="InterPro" id="IPR003593">
    <property type="entry name" value="AAA+_ATPase"/>
</dbReference>
<keyword evidence="6 15" id="KW-0375">Hydrogen ion transport</keyword>
<evidence type="ECO:0000313" key="18">
    <source>
        <dbReference type="EMBL" id="AEH62641.1"/>
    </source>
</evidence>
<evidence type="ECO:0000256" key="7">
    <source>
        <dbReference type="ARBA" id="ARBA00022840"/>
    </source>
</evidence>
<comment type="subcellular location">
    <subcellularLocation>
        <location evidence="15">Cell inner membrane</location>
        <topology evidence="15">Peripheral membrane protein</topology>
    </subcellularLocation>
    <subcellularLocation>
        <location evidence="1">Membrane</location>
    </subcellularLocation>
</comment>
<evidence type="ECO:0000256" key="8">
    <source>
        <dbReference type="ARBA" id="ARBA00022967"/>
    </source>
</evidence>
<dbReference type="OrthoDB" id="9801639at2"/>
<dbReference type="AlphaFoldDB" id="A0A0H3FY43"/>
<evidence type="ECO:0000256" key="16">
    <source>
        <dbReference type="SAM" id="MobiDB-lite"/>
    </source>
</evidence>
<dbReference type="CDD" id="cd18110">
    <property type="entry name" value="ATP-synt_F1_beta_C"/>
    <property type="match status" value="1"/>
</dbReference>
<dbReference type="FunFam" id="3.40.50.300:FF:000026">
    <property type="entry name" value="ATP synthase subunit beta"/>
    <property type="match status" value="1"/>
</dbReference>
<keyword evidence="8 15" id="KW-1278">Translocase</keyword>
<evidence type="ECO:0000256" key="2">
    <source>
        <dbReference type="ARBA" id="ARBA00008936"/>
    </source>
</evidence>
<evidence type="ECO:0000256" key="10">
    <source>
        <dbReference type="ARBA" id="ARBA00023136"/>
    </source>
</evidence>
<dbReference type="PIRSF" id="PIRSF039072">
    <property type="entry name" value="ATPase_subunit_beta"/>
    <property type="match status" value="1"/>
</dbReference>
<comment type="catalytic activity">
    <reaction evidence="15">
        <text>ATP + H2O + 4 H(+)(in) = ADP + phosphate + 5 H(+)(out)</text>
        <dbReference type="Rhea" id="RHEA:57720"/>
        <dbReference type="ChEBI" id="CHEBI:15377"/>
        <dbReference type="ChEBI" id="CHEBI:15378"/>
        <dbReference type="ChEBI" id="CHEBI:30616"/>
        <dbReference type="ChEBI" id="CHEBI:43474"/>
        <dbReference type="ChEBI" id="CHEBI:456216"/>
        <dbReference type="EC" id="7.1.2.2"/>
    </reaction>
</comment>
<evidence type="ECO:0000259" key="17">
    <source>
        <dbReference type="SMART" id="SM00382"/>
    </source>
</evidence>
<dbReference type="NCBIfam" id="TIGR01039">
    <property type="entry name" value="atpD"/>
    <property type="match status" value="1"/>
</dbReference>
<evidence type="ECO:0000256" key="9">
    <source>
        <dbReference type="ARBA" id="ARBA00023065"/>
    </source>
</evidence>
<keyword evidence="7 15" id="KW-0067">ATP-binding</keyword>
<evidence type="ECO:0000256" key="1">
    <source>
        <dbReference type="ARBA" id="ARBA00004370"/>
    </source>
</evidence>
<evidence type="ECO:0000313" key="19">
    <source>
        <dbReference type="Proteomes" id="UP000001494"/>
    </source>
</evidence>
<keyword evidence="12 15" id="KW-0066">ATP synthesis</keyword>
<evidence type="ECO:0000256" key="6">
    <source>
        <dbReference type="ARBA" id="ARBA00022781"/>
    </source>
</evidence>
<proteinExistence type="inferred from homology"/>
<organism evidence="18 19">
    <name type="scientific">Zymomonas mobilis subsp. mobilis (strain ATCC 10988 / DSM 424 / LMG 404 / NCIMB 8938 / NRRL B-806 / ZM1)</name>
    <dbReference type="NCBI Taxonomy" id="555217"/>
    <lineage>
        <taxon>Bacteria</taxon>
        <taxon>Pseudomonadati</taxon>
        <taxon>Pseudomonadota</taxon>
        <taxon>Alphaproteobacteria</taxon>
        <taxon>Sphingomonadales</taxon>
        <taxon>Zymomonadaceae</taxon>
        <taxon>Zymomonas</taxon>
    </lineage>
</organism>
<dbReference type="SMART" id="SM00382">
    <property type="entry name" value="AAA"/>
    <property type="match status" value="1"/>
</dbReference>
<comment type="function">
    <text evidence="14">Produces ATP from ADP in the presence of a sodium ion gradient across the membrane. The beta chain is the catalytic subunit.</text>
</comment>
<keyword evidence="15" id="KW-1003">Cell membrane</keyword>
<dbReference type="InterPro" id="IPR020003">
    <property type="entry name" value="ATPase_a/bsu_AS"/>
</dbReference>
<keyword evidence="18" id="KW-0378">Hydrolase</keyword>
<dbReference type="SUPFAM" id="SSF52540">
    <property type="entry name" value="P-loop containing nucleoside triphosphate hydrolases"/>
    <property type="match status" value="1"/>
</dbReference>
<dbReference type="GO" id="GO:0045259">
    <property type="term" value="C:proton-transporting ATP synthase complex"/>
    <property type="evidence" value="ECO:0007669"/>
    <property type="project" value="UniProtKB-KW"/>
</dbReference>
<dbReference type="RefSeq" id="WP_014500718.1">
    <property type="nucleotide sequence ID" value="NC_017262.1"/>
</dbReference>
<keyword evidence="9 15" id="KW-0406">Ion transport</keyword>
<comment type="catalytic activity">
    <reaction evidence="13">
        <text>4 Na(+)(in) + ATP + H2O = 4 Na(+)(out) + ADP + phosphate + H(+)</text>
        <dbReference type="Rhea" id="RHEA:58156"/>
        <dbReference type="ChEBI" id="CHEBI:15377"/>
        <dbReference type="ChEBI" id="CHEBI:15378"/>
        <dbReference type="ChEBI" id="CHEBI:29101"/>
        <dbReference type="ChEBI" id="CHEBI:30616"/>
        <dbReference type="ChEBI" id="CHEBI:43474"/>
        <dbReference type="ChEBI" id="CHEBI:456216"/>
        <dbReference type="EC" id="7.2.2.1"/>
    </reaction>
</comment>
<evidence type="ECO:0000256" key="5">
    <source>
        <dbReference type="ARBA" id="ARBA00022741"/>
    </source>
</evidence>
<dbReference type="SUPFAM" id="SSF47917">
    <property type="entry name" value="C-terminal domain of alpha and beta subunits of F1 ATP synthase"/>
    <property type="match status" value="1"/>
</dbReference>
<dbReference type="GO" id="GO:0005524">
    <property type="term" value="F:ATP binding"/>
    <property type="evidence" value="ECO:0007669"/>
    <property type="project" value="UniProtKB-UniRule"/>
</dbReference>
<dbReference type="GO" id="GO:0005886">
    <property type="term" value="C:plasma membrane"/>
    <property type="evidence" value="ECO:0007669"/>
    <property type="project" value="UniProtKB-SubCell"/>
</dbReference>
<comment type="similarity">
    <text evidence="2 15">Belongs to the ATPase alpha/beta chains family.</text>
</comment>
<dbReference type="PANTHER" id="PTHR15184">
    <property type="entry name" value="ATP SYNTHASE"/>
    <property type="match status" value="1"/>
</dbReference>
<dbReference type="Pfam" id="PF22919">
    <property type="entry name" value="ATP-synt_VA_C"/>
    <property type="match status" value="1"/>
</dbReference>
<dbReference type="InterPro" id="IPR004100">
    <property type="entry name" value="ATPase_F1/V1/A1_a/bsu_N"/>
</dbReference>
<dbReference type="InterPro" id="IPR005722">
    <property type="entry name" value="ATP_synth_F1_bsu"/>
</dbReference>
<dbReference type="CDD" id="cd01133">
    <property type="entry name" value="F1-ATPase_beta_CD"/>
    <property type="match status" value="1"/>
</dbReference>
<dbReference type="Gene3D" id="2.40.10.170">
    <property type="match status" value="1"/>
</dbReference>
<dbReference type="Pfam" id="PF00006">
    <property type="entry name" value="ATP-synt_ab"/>
    <property type="match status" value="1"/>
</dbReference>
<dbReference type="InterPro" id="IPR024034">
    <property type="entry name" value="ATPase_F1/V1_b/a_C"/>
</dbReference>
<evidence type="ECO:0000256" key="15">
    <source>
        <dbReference type="HAMAP-Rule" id="MF_01347"/>
    </source>
</evidence>
<accession>A0A0H3FY43</accession>
<dbReference type="EC" id="7.1.2.2" evidence="15"/>
<dbReference type="InterPro" id="IPR027417">
    <property type="entry name" value="P-loop_NTPase"/>
</dbReference>
<evidence type="ECO:0000256" key="13">
    <source>
        <dbReference type="ARBA" id="ARBA00052325"/>
    </source>
</evidence>
<dbReference type="HOGENOM" id="CLU_022398_0_2_5"/>
<keyword evidence="15" id="KW-0997">Cell inner membrane</keyword>
<dbReference type="Gene3D" id="1.10.1140.10">
    <property type="entry name" value="Bovine Mitochondrial F1-atpase, Atp Synthase Beta Chain, Chain D, domain 3"/>
    <property type="match status" value="1"/>
</dbReference>
<comment type="subunit">
    <text evidence="3">F-type ATPases have 2 components, CF(1) - the catalytic core - and CF(0) - the membrane proton channel. CF(1) has five subunits: alpha(3), beta(3), gamma(1), delta(1), epsilon(1). CF(0) has three main subunits: a, b and c.</text>
</comment>
<dbReference type="InterPro" id="IPR055190">
    <property type="entry name" value="ATP-synt_VA_C"/>
</dbReference>
<dbReference type="EMBL" id="CP002850">
    <property type="protein sequence ID" value="AEH62641.1"/>
    <property type="molecule type" value="Genomic_DNA"/>
</dbReference>
<protein>
    <recommendedName>
        <fullName evidence="15">ATP synthase subunit beta</fullName>
        <ecNumber evidence="15">7.1.2.2</ecNumber>
    </recommendedName>
    <alternativeName>
        <fullName evidence="15">ATP synthase F1 sector subunit beta</fullName>
    </alternativeName>
    <alternativeName>
        <fullName evidence="15">F-ATPase subunit beta</fullName>
    </alternativeName>
</protein>
<dbReference type="SUPFAM" id="SSF50615">
    <property type="entry name" value="N-terminal domain of alpha and beta subunits of F1 ATP synthase"/>
    <property type="match status" value="1"/>
</dbReference>
<dbReference type="InterPro" id="IPR050053">
    <property type="entry name" value="ATPase_alpha/beta_chains"/>
</dbReference>
<evidence type="ECO:0000256" key="12">
    <source>
        <dbReference type="ARBA" id="ARBA00023310"/>
    </source>
</evidence>
<dbReference type="PROSITE" id="PS00152">
    <property type="entry name" value="ATPASE_ALPHA_BETA"/>
    <property type="match status" value="1"/>
</dbReference>
<dbReference type="FunFam" id="1.10.1140.10:FF:000001">
    <property type="entry name" value="ATP synthase subunit beta"/>
    <property type="match status" value="1"/>
</dbReference>
<keyword evidence="11 15" id="KW-0139">CF(1)</keyword>
<dbReference type="InterPro" id="IPR036121">
    <property type="entry name" value="ATPase_F1/V1/A1_a/bsu_N_sf"/>
</dbReference>
<comment type="function">
    <text evidence="15">Produces ATP from ADP in the presence of a proton gradient across the membrane. The catalytic sites are hosted primarily by the beta subunits.</text>
</comment>
<evidence type="ECO:0000256" key="3">
    <source>
        <dbReference type="ARBA" id="ARBA00011648"/>
    </source>
</evidence>
<dbReference type="GO" id="GO:0046962">
    <property type="term" value="F:sodium-transporting ATPase activity, rotational mechanism"/>
    <property type="evidence" value="ECO:0007669"/>
    <property type="project" value="UniProtKB-EC"/>
</dbReference>
<dbReference type="CDD" id="cd18115">
    <property type="entry name" value="ATP-synt_F1_beta_N"/>
    <property type="match status" value="1"/>
</dbReference>
<dbReference type="Proteomes" id="UP000001494">
    <property type="component" value="Chromosome"/>
</dbReference>
<dbReference type="KEGG" id="zmm:Zmob_0801"/>
<feature type="region of interest" description="Disordered" evidence="16">
    <location>
        <begin position="104"/>
        <end position="123"/>
    </location>
</feature>
<dbReference type="eggNOG" id="COG0055">
    <property type="taxonomic scope" value="Bacteria"/>
</dbReference>
<evidence type="ECO:0000256" key="4">
    <source>
        <dbReference type="ARBA" id="ARBA00022448"/>
    </source>
</evidence>
<dbReference type="GO" id="GO:0016787">
    <property type="term" value="F:hydrolase activity"/>
    <property type="evidence" value="ECO:0007669"/>
    <property type="project" value="UniProtKB-KW"/>
</dbReference>
<feature type="binding site" evidence="15">
    <location>
        <begin position="156"/>
        <end position="163"/>
    </location>
    <ligand>
        <name>ATP</name>
        <dbReference type="ChEBI" id="CHEBI:30616"/>
    </ligand>
</feature>
<keyword evidence="5 15" id="KW-0547">Nucleotide-binding</keyword>
<dbReference type="Pfam" id="PF02874">
    <property type="entry name" value="ATP-synt_ab_N"/>
    <property type="match status" value="1"/>
</dbReference>